<dbReference type="SUPFAM" id="SSF55961">
    <property type="entry name" value="Bet v1-like"/>
    <property type="match status" value="1"/>
</dbReference>
<evidence type="ECO:0000313" key="2">
    <source>
        <dbReference type="Proteomes" id="UP000431092"/>
    </source>
</evidence>
<organism evidence="1 2">
    <name type="scientific">Arsenicicoccus cauae</name>
    <dbReference type="NCBI Taxonomy" id="2663847"/>
    <lineage>
        <taxon>Bacteria</taxon>
        <taxon>Bacillati</taxon>
        <taxon>Actinomycetota</taxon>
        <taxon>Actinomycetes</taxon>
        <taxon>Micrococcales</taxon>
        <taxon>Intrasporangiaceae</taxon>
        <taxon>Arsenicicoccus</taxon>
    </lineage>
</organism>
<keyword evidence="2" id="KW-1185">Reference proteome</keyword>
<protein>
    <submittedName>
        <fullName evidence="1">SRPBCC family protein</fullName>
    </submittedName>
</protein>
<gene>
    <name evidence="1" type="ORF">GGG17_04195</name>
</gene>
<comment type="caution">
    <text evidence="1">The sequence shown here is derived from an EMBL/GenBank/DDBJ whole genome shotgun (WGS) entry which is preliminary data.</text>
</comment>
<dbReference type="AlphaFoldDB" id="A0A6I3IHR7"/>
<dbReference type="Gene3D" id="3.30.530.20">
    <property type="match status" value="1"/>
</dbReference>
<dbReference type="Proteomes" id="UP000431092">
    <property type="component" value="Unassembled WGS sequence"/>
</dbReference>
<name>A0A6I3IHR7_9MICO</name>
<dbReference type="InterPro" id="IPR023393">
    <property type="entry name" value="START-like_dom_sf"/>
</dbReference>
<dbReference type="InterPro" id="IPR019587">
    <property type="entry name" value="Polyketide_cyclase/dehydratase"/>
</dbReference>
<dbReference type="RefSeq" id="WP_154592514.1">
    <property type="nucleotide sequence ID" value="NZ_CP171001.1"/>
</dbReference>
<accession>A0A6I3IHR7</accession>
<evidence type="ECO:0000313" key="1">
    <source>
        <dbReference type="EMBL" id="MTB71185.1"/>
    </source>
</evidence>
<reference evidence="1 2" key="1">
    <citation type="submission" date="2019-11" db="EMBL/GenBank/DDBJ databases">
        <title>Whole genome sequencing identifies a novel species of the genus Arsenicicoccus isolated from human blood.</title>
        <authorList>
            <person name="Jeong J.H."/>
            <person name="Kweon O.J."/>
            <person name="Kim H.R."/>
            <person name="Kim T.-H."/>
            <person name="Ha S.-M."/>
            <person name="Lee M.-K."/>
        </authorList>
    </citation>
    <scope>NUCLEOTIDE SEQUENCE [LARGE SCALE GENOMIC DNA]</scope>
    <source>
        <strain evidence="1 2">MKL-02</strain>
    </source>
</reference>
<proteinExistence type="predicted"/>
<sequence length="135" mass="14515">MAATIWATRRSCRATGAAAPEVVWERYSTPTRWTQWAPHLTGVQASTPVIRAGTTGTVTALHVVRARFVVTEVDEAARSWSWTVRTGPVRLHLEHTVTGARDCGTSTGLSVEGPGLVVAAYLPIAARALQRLVTP</sequence>
<dbReference type="EMBL" id="WLVL01000017">
    <property type="protein sequence ID" value="MTB71185.1"/>
    <property type="molecule type" value="Genomic_DNA"/>
</dbReference>
<dbReference type="Pfam" id="PF10604">
    <property type="entry name" value="Polyketide_cyc2"/>
    <property type="match status" value="1"/>
</dbReference>